<dbReference type="Pfam" id="PF16927">
    <property type="entry name" value="HisKA_7TM"/>
    <property type="match status" value="1"/>
</dbReference>
<dbReference type="PANTHER" id="PTHR45138:SF9">
    <property type="entry name" value="DIGUANYLATE CYCLASE DGCM-RELATED"/>
    <property type="match status" value="1"/>
</dbReference>
<protein>
    <submittedName>
        <fullName evidence="3">Diguanylate cyclase</fullName>
    </submittedName>
</protein>
<dbReference type="Pfam" id="PF08448">
    <property type="entry name" value="PAS_4"/>
    <property type="match status" value="1"/>
</dbReference>
<proteinExistence type="predicted"/>
<dbReference type="Gene3D" id="3.30.70.270">
    <property type="match status" value="1"/>
</dbReference>
<dbReference type="InterPro" id="IPR029787">
    <property type="entry name" value="Nucleotide_cyclase"/>
</dbReference>
<feature type="transmembrane region" description="Helical" evidence="1">
    <location>
        <begin position="65"/>
        <end position="90"/>
    </location>
</feature>
<dbReference type="InterPro" id="IPR000160">
    <property type="entry name" value="GGDEF_dom"/>
</dbReference>
<feature type="transmembrane region" description="Helical" evidence="1">
    <location>
        <begin position="138"/>
        <end position="159"/>
    </location>
</feature>
<dbReference type="Pfam" id="PF00990">
    <property type="entry name" value="GGDEF"/>
    <property type="match status" value="1"/>
</dbReference>
<accession>A0A939LQU1</accession>
<dbReference type="InterPro" id="IPR031621">
    <property type="entry name" value="HisKA_7TM"/>
</dbReference>
<dbReference type="InterPro" id="IPR050469">
    <property type="entry name" value="Diguanylate_Cyclase"/>
</dbReference>
<dbReference type="GO" id="GO:0052621">
    <property type="term" value="F:diguanylate cyclase activity"/>
    <property type="evidence" value="ECO:0007669"/>
    <property type="project" value="TreeGrafter"/>
</dbReference>
<feature type="domain" description="GGDEF" evidence="2">
    <location>
        <begin position="395"/>
        <end position="529"/>
    </location>
</feature>
<keyword evidence="4" id="KW-1185">Reference proteome</keyword>
<dbReference type="SMART" id="SM00267">
    <property type="entry name" value="GGDEF"/>
    <property type="match status" value="1"/>
</dbReference>
<dbReference type="RefSeq" id="WP_208056425.1">
    <property type="nucleotide sequence ID" value="NZ_JAGEMK010000007.1"/>
</dbReference>
<reference evidence="3" key="1">
    <citation type="submission" date="2021-03" db="EMBL/GenBank/DDBJ databases">
        <title>Actinotalea soli sp. nov., isolated from soil.</title>
        <authorList>
            <person name="Ping W."/>
            <person name="Zhang J."/>
        </authorList>
    </citation>
    <scope>NUCLEOTIDE SEQUENCE</scope>
    <source>
        <strain evidence="3">BY-33</strain>
    </source>
</reference>
<dbReference type="InterPro" id="IPR043128">
    <property type="entry name" value="Rev_trsase/Diguanyl_cyclase"/>
</dbReference>
<dbReference type="CDD" id="cd01949">
    <property type="entry name" value="GGDEF"/>
    <property type="match status" value="1"/>
</dbReference>
<dbReference type="GO" id="GO:1902201">
    <property type="term" value="P:negative regulation of bacterial-type flagellum-dependent cell motility"/>
    <property type="evidence" value="ECO:0007669"/>
    <property type="project" value="TreeGrafter"/>
</dbReference>
<organism evidence="3 4">
    <name type="scientific">Actinotalea soli</name>
    <dbReference type="NCBI Taxonomy" id="2819234"/>
    <lineage>
        <taxon>Bacteria</taxon>
        <taxon>Bacillati</taxon>
        <taxon>Actinomycetota</taxon>
        <taxon>Actinomycetes</taxon>
        <taxon>Micrococcales</taxon>
        <taxon>Cellulomonadaceae</taxon>
        <taxon>Actinotalea</taxon>
    </lineage>
</organism>
<comment type="caution">
    <text evidence="3">The sequence shown here is derived from an EMBL/GenBank/DDBJ whole genome shotgun (WGS) entry which is preliminary data.</text>
</comment>
<gene>
    <name evidence="3" type="ORF">J4G33_13115</name>
</gene>
<dbReference type="InterPro" id="IPR013656">
    <property type="entry name" value="PAS_4"/>
</dbReference>
<dbReference type="NCBIfam" id="TIGR00254">
    <property type="entry name" value="GGDEF"/>
    <property type="match status" value="1"/>
</dbReference>
<keyword evidence="1" id="KW-1133">Transmembrane helix</keyword>
<dbReference type="FunFam" id="3.30.70.270:FF:000001">
    <property type="entry name" value="Diguanylate cyclase domain protein"/>
    <property type="match status" value="1"/>
</dbReference>
<dbReference type="InterPro" id="IPR035965">
    <property type="entry name" value="PAS-like_dom_sf"/>
</dbReference>
<evidence type="ECO:0000259" key="2">
    <source>
        <dbReference type="PROSITE" id="PS50887"/>
    </source>
</evidence>
<dbReference type="Proteomes" id="UP000664209">
    <property type="component" value="Unassembled WGS sequence"/>
</dbReference>
<dbReference type="Gene3D" id="3.30.450.20">
    <property type="entry name" value="PAS domain"/>
    <property type="match status" value="1"/>
</dbReference>
<evidence type="ECO:0000313" key="3">
    <source>
        <dbReference type="EMBL" id="MBO1752746.1"/>
    </source>
</evidence>
<evidence type="ECO:0000313" key="4">
    <source>
        <dbReference type="Proteomes" id="UP000664209"/>
    </source>
</evidence>
<sequence length="543" mass="57603">MTEDQVYALLYLAAGTVGLVVAGLVWRVHRRWPAPRYLAFALAASSVWALGSLSSVLVADANRSAVVTVTVFPSVAMSVGAFLCMLSAVADRSWRPGLGMRRALVAHPAVMLLLGATNDLHHLVLAPSGTGDGYRFALLFWVHTAYSYGLVVVGVTRVVRARRHAPALRDAQLTIMLAAGCVPGLTVAAQIGYMVAAERVVNDLSPVAFLIAGLIDAHAVLRRGTLKVLPIARAQVLDHLGDVVVVRDDSGQVIDLNLAARRLLERLGAPPDREDGAPPDLGPLAELVRAGSGEHLLDTADGPRVLDVRSTPLTDPGGRSVGTVLVARDVTVEVTRRVELAHANDALREHVEIIEQLRAEVAEQAVRDAMTGLHNRRHLDGALADLAVDLGAGAEPASVIMLDADHFKQVNDEHGHAVGDRLLAEIARVMADTVRPGETVARYGGEEFVVVLPATGAQEAWRRAEELRRRCARVEVPVRGGGRLGVTVSAGVTTSDQGRTSASALLDAADAALYEAKRQGRARTCASPAGTPVTLLARPRARA</sequence>
<dbReference type="PROSITE" id="PS50887">
    <property type="entry name" value="GGDEF"/>
    <property type="match status" value="1"/>
</dbReference>
<keyword evidence="1" id="KW-0472">Membrane</keyword>
<dbReference type="EMBL" id="JAGEMK010000007">
    <property type="protein sequence ID" value="MBO1752746.1"/>
    <property type="molecule type" value="Genomic_DNA"/>
</dbReference>
<feature type="transmembrane region" description="Helical" evidence="1">
    <location>
        <begin position="171"/>
        <end position="192"/>
    </location>
</feature>
<dbReference type="PANTHER" id="PTHR45138">
    <property type="entry name" value="REGULATORY COMPONENTS OF SENSORY TRANSDUCTION SYSTEM"/>
    <property type="match status" value="1"/>
</dbReference>
<feature type="transmembrane region" description="Helical" evidence="1">
    <location>
        <begin position="38"/>
        <end position="59"/>
    </location>
</feature>
<dbReference type="GO" id="GO:0005886">
    <property type="term" value="C:plasma membrane"/>
    <property type="evidence" value="ECO:0007669"/>
    <property type="project" value="TreeGrafter"/>
</dbReference>
<feature type="transmembrane region" description="Helical" evidence="1">
    <location>
        <begin position="6"/>
        <end position="26"/>
    </location>
</feature>
<dbReference type="SUPFAM" id="SSF55785">
    <property type="entry name" value="PYP-like sensor domain (PAS domain)"/>
    <property type="match status" value="1"/>
</dbReference>
<dbReference type="SUPFAM" id="SSF55073">
    <property type="entry name" value="Nucleotide cyclase"/>
    <property type="match status" value="1"/>
</dbReference>
<keyword evidence="1" id="KW-0812">Transmembrane</keyword>
<evidence type="ECO:0000256" key="1">
    <source>
        <dbReference type="SAM" id="Phobius"/>
    </source>
</evidence>
<dbReference type="AlphaFoldDB" id="A0A939LQU1"/>
<name>A0A939LQU1_9CELL</name>
<dbReference type="GO" id="GO:0043709">
    <property type="term" value="P:cell adhesion involved in single-species biofilm formation"/>
    <property type="evidence" value="ECO:0007669"/>
    <property type="project" value="TreeGrafter"/>
</dbReference>